<name>A0ABT8K214_9MICC</name>
<sequence>MAVKYLKEVRATLFAILAIFLAMQLVVAVIQPYIVYILVGLVVLTVGWFFYSRGTRL</sequence>
<gene>
    <name evidence="2" type="ORF">P5G52_11315</name>
</gene>
<keyword evidence="1" id="KW-1133">Transmembrane helix</keyword>
<dbReference type="RefSeq" id="WP_301227426.1">
    <property type="nucleotide sequence ID" value="NZ_JAROCG010000001.1"/>
</dbReference>
<feature type="transmembrane region" description="Helical" evidence="1">
    <location>
        <begin position="33"/>
        <end position="51"/>
    </location>
</feature>
<reference evidence="2" key="1">
    <citation type="submission" date="2023-06" db="EMBL/GenBank/DDBJ databases">
        <title>MT1 and MT2 Draft Genomes of Novel Species.</title>
        <authorList>
            <person name="Venkateswaran K."/>
        </authorList>
    </citation>
    <scope>NUCLEOTIDE SEQUENCE</scope>
    <source>
        <strain evidence="2">IIF3SC-B10</strain>
    </source>
</reference>
<protein>
    <submittedName>
        <fullName evidence="2">Uncharacterized protein</fullName>
    </submittedName>
</protein>
<keyword evidence="1" id="KW-0472">Membrane</keyword>
<comment type="caution">
    <text evidence="2">The sequence shown here is derived from an EMBL/GenBank/DDBJ whole genome shotgun (WGS) entry which is preliminary data.</text>
</comment>
<keyword evidence="3" id="KW-1185">Reference proteome</keyword>
<feature type="transmembrane region" description="Helical" evidence="1">
    <location>
        <begin position="9"/>
        <end position="27"/>
    </location>
</feature>
<dbReference type="EMBL" id="JAROCG010000001">
    <property type="protein sequence ID" value="MDN4611450.1"/>
    <property type="molecule type" value="Genomic_DNA"/>
</dbReference>
<proteinExistence type="predicted"/>
<evidence type="ECO:0000256" key="1">
    <source>
        <dbReference type="SAM" id="Phobius"/>
    </source>
</evidence>
<accession>A0ABT8K214</accession>
<keyword evidence="1" id="KW-0812">Transmembrane</keyword>
<evidence type="ECO:0000313" key="3">
    <source>
        <dbReference type="Proteomes" id="UP001174209"/>
    </source>
</evidence>
<evidence type="ECO:0000313" key="2">
    <source>
        <dbReference type="EMBL" id="MDN4611450.1"/>
    </source>
</evidence>
<organism evidence="2 3">
    <name type="scientific">Arthrobacter burdickii</name>
    <dbReference type="NCBI Taxonomy" id="3035920"/>
    <lineage>
        <taxon>Bacteria</taxon>
        <taxon>Bacillati</taxon>
        <taxon>Actinomycetota</taxon>
        <taxon>Actinomycetes</taxon>
        <taxon>Micrococcales</taxon>
        <taxon>Micrococcaceae</taxon>
        <taxon>Arthrobacter</taxon>
    </lineage>
</organism>
<dbReference type="Proteomes" id="UP001174209">
    <property type="component" value="Unassembled WGS sequence"/>
</dbReference>